<dbReference type="AlphaFoldDB" id="A7HKH0"/>
<keyword evidence="1" id="KW-1133">Transmembrane helix</keyword>
<name>A7HKH0_FERNB</name>
<evidence type="ECO:0000313" key="3">
    <source>
        <dbReference type="Proteomes" id="UP000002415"/>
    </source>
</evidence>
<dbReference type="Proteomes" id="UP000002415">
    <property type="component" value="Chromosome"/>
</dbReference>
<reference evidence="2 3" key="1">
    <citation type="submission" date="2007-07" db="EMBL/GenBank/DDBJ databases">
        <title>Complete sequence of Fervidobacterium nodosum Rt17-B1.</title>
        <authorList>
            <consortium name="US DOE Joint Genome Institute"/>
            <person name="Copeland A."/>
            <person name="Lucas S."/>
            <person name="Lapidus A."/>
            <person name="Barry K."/>
            <person name="Glavina del Rio T."/>
            <person name="Dalin E."/>
            <person name="Tice H."/>
            <person name="Pitluck S."/>
            <person name="Saunders E."/>
            <person name="Brettin T."/>
            <person name="Bruce D."/>
            <person name="Detter J.C."/>
            <person name="Han C."/>
            <person name="Schmutz J."/>
            <person name="Larimer F."/>
            <person name="Land M."/>
            <person name="Hauser L."/>
            <person name="Kyrpides N."/>
            <person name="Mikhailova N."/>
            <person name="Nelson K."/>
            <person name="Gogarten J.P."/>
            <person name="Noll K."/>
            <person name="Richardson P."/>
        </authorList>
    </citation>
    <scope>NUCLEOTIDE SEQUENCE [LARGE SCALE GENOMIC DNA]</scope>
    <source>
        <strain evidence="3">ATCC 35602 / DSM 5306 / Rt17-B1</strain>
    </source>
</reference>
<dbReference type="EMBL" id="CP000771">
    <property type="protein sequence ID" value="ABS60403.1"/>
    <property type="molecule type" value="Genomic_DNA"/>
</dbReference>
<feature type="transmembrane region" description="Helical" evidence="1">
    <location>
        <begin position="26"/>
        <end position="54"/>
    </location>
</feature>
<protein>
    <recommendedName>
        <fullName evidence="4">ABC transporter permease</fullName>
    </recommendedName>
</protein>
<dbReference type="KEGG" id="fno:Fnod_0540"/>
<keyword evidence="3" id="KW-1185">Reference proteome</keyword>
<keyword evidence="1" id="KW-0472">Membrane</keyword>
<reference evidence="2 3" key="2">
    <citation type="journal article" date="2009" name="Proc. Natl. Acad. Sci. U.S.A.">
        <title>On the chimeric nature, thermophilic origin, and phylogenetic placement of the Thermotogales.</title>
        <authorList>
            <person name="Zhaxybayeva O."/>
            <person name="Swithers K.S."/>
            <person name="Lapierre P."/>
            <person name="Fournier G.P."/>
            <person name="Bickhart D.M."/>
            <person name="DeBoy R.T."/>
            <person name="Nelson K.E."/>
            <person name="Nesbo C.L."/>
            <person name="Doolittle W.F."/>
            <person name="Gogarten J.P."/>
            <person name="Noll K.M."/>
        </authorList>
    </citation>
    <scope>NUCLEOTIDE SEQUENCE [LARGE SCALE GENOMIC DNA]</scope>
    <source>
        <strain evidence="3">ATCC 35602 / DSM 5306 / Rt17-B1</strain>
    </source>
</reference>
<dbReference type="RefSeq" id="WP_011993722.1">
    <property type="nucleotide sequence ID" value="NC_009718.1"/>
</dbReference>
<accession>A7HKH0</accession>
<dbReference type="STRING" id="381764.Fnod_0540"/>
<evidence type="ECO:0000256" key="1">
    <source>
        <dbReference type="SAM" id="Phobius"/>
    </source>
</evidence>
<feature type="transmembrane region" description="Helical" evidence="1">
    <location>
        <begin position="167"/>
        <end position="184"/>
    </location>
</feature>
<organism evidence="2 3">
    <name type="scientific">Fervidobacterium nodosum (strain ATCC 35602 / DSM 5306 / Rt17-B1)</name>
    <dbReference type="NCBI Taxonomy" id="381764"/>
    <lineage>
        <taxon>Bacteria</taxon>
        <taxon>Thermotogati</taxon>
        <taxon>Thermotogota</taxon>
        <taxon>Thermotogae</taxon>
        <taxon>Thermotogales</taxon>
        <taxon>Fervidobacteriaceae</taxon>
        <taxon>Fervidobacterium</taxon>
    </lineage>
</organism>
<proteinExistence type="predicted"/>
<feature type="transmembrane region" description="Helical" evidence="1">
    <location>
        <begin position="105"/>
        <end position="128"/>
    </location>
</feature>
<dbReference type="HOGENOM" id="CLU_119095_0_0_0"/>
<feature type="transmembrane region" description="Helical" evidence="1">
    <location>
        <begin position="134"/>
        <end position="155"/>
    </location>
</feature>
<evidence type="ECO:0000313" key="2">
    <source>
        <dbReference type="EMBL" id="ABS60403.1"/>
    </source>
</evidence>
<keyword evidence="1" id="KW-0812">Transmembrane</keyword>
<sequence>MGEYVDYINYLFAYFRKQFTEKSRTIVFFFILMLFPSVDTKMFFGFLIILFSLISDIRHKRIDLLTFLPFTRKMIYWFEFLFLMFLVFLSSMVSLPFYDKLSSGFADLLFVMIFIAGYYGLIIILSMLGMDGVAAGFIVFVIDKMLSSFSAFKYYSFISPSAQGNKLAALIFAAVVLYFGQVMFEKKGGER</sequence>
<feature type="transmembrane region" description="Helical" evidence="1">
    <location>
        <begin position="74"/>
        <end position="98"/>
    </location>
</feature>
<evidence type="ECO:0008006" key="4">
    <source>
        <dbReference type="Google" id="ProtNLM"/>
    </source>
</evidence>
<dbReference type="OrthoDB" id="46918at2"/>
<gene>
    <name evidence="2" type="ordered locus">Fnod_0540</name>
</gene>